<dbReference type="InterPro" id="IPR016305">
    <property type="entry name" value="Mannose-6-P_Isomerase"/>
</dbReference>
<proteinExistence type="inferred from homology"/>
<accession>A0A090RQN3</accession>
<feature type="domain" description="Phosphomannose isomerase type I helical insertion" evidence="12">
    <location>
        <begin position="125"/>
        <end position="194"/>
    </location>
</feature>
<keyword evidence="6 14" id="KW-0413">Isomerase</keyword>
<dbReference type="Gene3D" id="1.10.441.10">
    <property type="entry name" value="Phosphomannose Isomerase, domain 2"/>
    <property type="match status" value="1"/>
</dbReference>
<evidence type="ECO:0000256" key="2">
    <source>
        <dbReference type="ARBA" id="ARBA00010772"/>
    </source>
</evidence>
<feature type="domain" description="Mannose-6-phosphate isomerase cupin" evidence="13">
    <location>
        <begin position="271"/>
        <end position="347"/>
    </location>
</feature>
<dbReference type="CDD" id="cd07011">
    <property type="entry name" value="cupin_PMI_type_I_N"/>
    <property type="match status" value="1"/>
</dbReference>
<dbReference type="PROSITE" id="PS00966">
    <property type="entry name" value="PMI_I_2"/>
    <property type="match status" value="1"/>
</dbReference>
<dbReference type="Pfam" id="PF20511">
    <property type="entry name" value="PMI_typeI_cat"/>
    <property type="match status" value="1"/>
</dbReference>
<evidence type="ECO:0000313" key="15">
    <source>
        <dbReference type="Proteomes" id="UP000029228"/>
    </source>
</evidence>
<dbReference type="InterPro" id="IPR011051">
    <property type="entry name" value="RmlC_Cupin_sf"/>
</dbReference>
<evidence type="ECO:0000256" key="1">
    <source>
        <dbReference type="ARBA" id="ARBA00000757"/>
    </source>
</evidence>
<dbReference type="EC" id="5.3.1.8" evidence="3"/>
<keyword evidence="15" id="KW-1185">Reference proteome</keyword>
<dbReference type="Pfam" id="PF20512">
    <property type="entry name" value="PMI_typeI_hel"/>
    <property type="match status" value="1"/>
</dbReference>
<feature type="active site" evidence="9">
    <location>
        <position position="232"/>
    </location>
</feature>
<feature type="binding site" evidence="10">
    <location>
        <position position="213"/>
    </location>
    <ligand>
        <name>Zn(2+)</name>
        <dbReference type="ChEBI" id="CHEBI:29105"/>
    </ligand>
</feature>
<feature type="binding site" evidence="10">
    <location>
        <position position="48"/>
    </location>
    <ligand>
        <name>Zn(2+)</name>
        <dbReference type="ChEBI" id="CHEBI:29105"/>
    </ligand>
</feature>
<dbReference type="PANTHER" id="PTHR10309">
    <property type="entry name" value="MANNOSE-6-PHOSPHATE ISOMERASE"/>
    <property type="match status" value="1"/>
</dbReference>
<evidence type="ECO:0000256" key="9">
    <source>
        <dbReference type="PIRSR" id="PIRSR001480-1"/>
    </source>
</evidence>
<evidence type="ECO:0000259" key="11">
    <source>
        <dbReference type="Pfam" id="PF20511"/>
    </source>
</evidence>
<dbReference type="InterPro" id="IPR018050">
    <property type="entry name" value="Pmannose_isomerase-type1_CS"/>
</dbReference>
<evidence type="ECO:0000256" key="5">
    <source>
        <dbReference type="ARBA" id="ARBA00022833"/>
    </source>
</evidence>
<dbReference type="InterPro" id="IPR046458">
    <property type="entry name" value="PMI_typeI_hel"/>
</dbReference>
<dbReference type="Pfam" id="PF21621">
    <property type="entry name" value="MPI_cupin_dom"/>
    <property type="match status" value="1"/>
</dbReference>
<dbReference type="PIRSF" id="PIRSF001480">
    <property type="entry name" value="Mannose-6-phosphate_isomerase"/>
    <property type="match status" value="1"/>
</dbReference>
<keyword evidence="5 10" id="KW-0862">Zinc</keyword>
<dbReference type="AlphaFoldDB" id="A0A090RQN3"/>
<dbReference type="GO" id="GO:0009298">
    <property type="term" value="P:GDP-mannose biosynthetic process"/>
    <property type="evidence" value="ECO:0007669"/>
    <property type="project" value="InterPro"/>
</dbReference>
<evidence type="ECO:0000256" key="7">
    <source>
        <dbReference type="ARBA" id="ARBA00029741"/>
    </source>
</evidence>
<dbReference type="PANTHER" id="PTHR10309:SF0">
    <property type="entry name" value="MANNOSE-6-PHOSPHATE ISOMERASE"/>
    <property type="match status" value="1"/>
</dbReference>
<comment type="cofactor">
    <cofactor evidence="10">
        <name>Zn(2+)</name>
        <dbReference type="ChEBI" id="CHEBI:29105"/>
    </cofactor>
    <text evidence="10">Binds 1 zinc ion per subunit.</text>
</comment>
<dbReference type="EMBL" id="BBMR01000002">
    <property type="protein sequence ID" value="GAL17571.1"/>
    <property type="molecule type" value="Genomic_DNA"/>
</dbReference>
<dbReference type="NCBIfam" id="TIGR00218">
    <property type="entry name" value="manA"/>
    <property type="match status" value="1"/>
</dbReference>
<reference evidence="14 15" key="1">
    <citation type="submission" date="2014-09" db="EMBL/GenBank/DDBJ databases">
        <title>Vibrio maritimus JCM 19235. (C45) whole genome shotgun sequence.</title>
        <authorList>
            <person name="Sawabe T."/>
            <person name="Meirelles P."/>
            <person name="Nakanishi M."/>
            <person name="Sayaka M."/>
            <person name="Hattori M."/>
            <person name="Ohkuma M."/>
        </authorList>
    </citation>
    <scope>NUCLEOTIDE SEQUENCE [LARGE SCALE GENOMIC DNA]</scope>
    <source>
        <strain evidence="15">JCM19235</strain>
    </source>
</reference>
<dbReference type="InterPro" id="IPR014710">
    <property type="entry name" value="RmlC-like_jellyroll"/>
</dbReference>
<dbReference type="SUPFAM" id="SSF51182">
    <property type="entry name" value="RmlC-like cupins"/>
    <property type="match status" value="1"/>
</dbReference>
<comment type="similarity">
    <text evidence="2">Belongs to the mannose-6-phosphate isomerase type 1 family.</text>
</comment>
<reference evidence="14 15" key="2">
    <citation type="submission" date="2014-09" db="EMBL/GenBank/DDBJ databases">
        <authorList>
            <consortium name="NBRP consortium"/>
            <person name="Sawabe T."/>
            <person name="Meirelles P."/>
            <person name="Nakanishi M."/>
            <person name="Sayaka M."/>
            <person name="Hattori M."/>
            <person name="Ohkuma M."/>
        </authorList>
    </citation>
    <scope>NUCLEOTIDE SEQUENCE [LARGE SCALE GENOMIC DNA]</scope>
    <source>
        <strain evidence="15">JCM19235</strain>
    </source>
</reference>
<feature type="binding site" evidence="10">
    <location>
        <position position="85"/>
    </location>
    <ligand>
        <name>Zn(2+)</name>
        <dbReference type="ChEBI" id="CHEBI:29105"/>
    </ligand>
</feature>
<evidence type="ECO:0000256" key="10">
    <source>
        <dbReference type="PIRSR" id="PIRSR001480-2"/>
    </source>
</evidence>
<dbReference type="PRINTS" id="PR00714">
    <property type="entry name" value="MAN6PISMRASE"/>
</dbReference>
<feature type="domain" description="Phosphomannose isomerase type I catalytic" evidence="11">
    <location>
        <begin position="8"/>
        <end position="101"/>
    </location>
</feature>
<dbReference type="GO" id="GO:0004476">
    <property type="term" value="F:mannose-6-phosphate isomerase activity"/>
    <property type="evidence" value="ECO:0007669"/>
    <property type="project" value="UniProtKB-EC"/>
</dbReference>
<comment type="catalytic activity">
    <reaction evidence="1">
        <text>D-mannose 6-phosphate = D-fructose 6-phosphate</text>
        <dbReference type="Rhea" id="RHEA:12356"/>
        <dbReference type="ChEBI" id="CHEBI:58735"/>
        <dbReference type="ChEBI" id="CHEBI:61527"/>
        <dbReference type="EC" id="5.3.1.8"/>
    </reaction>
</comment>
<evidence type="ECO:0000256" key="3">
    <source>
        <dbReference type="ARBA" id="ARBA00011956"/>
    </source>
</evidence>
<comment type="caution">
    <text evidence="14">The sequence shown here is derived from an EMBL/GenBank/DDBJ whole genome shotgun (WGS) entry which is preliminary data.</text>
</comment>
<protein>
    <recommendedName>
        <fullName evidence="3">mannose-6-phosphate isomerase</fullName>
        <ecNumber evidence="3">5.3.1.8</ecNumber>
    </recommendedName>
    <alternativeName>
        <fullName evidence="7">Phosphohexomutase</fullName>
    </alternativeName>
    <alternativeName>
        <fullName evidence="8">Phosphomannose isomerase</fullName>
    </alternativeName>
</protein>
<evidence type="ECO:0000259" key="13">
    <source>
        <dbReference type="Pfam" id="PF21621"/>
    </source>
</evidence>
<dbReference type="GO" id="GO:0008270">
    <property type="term" value="F:zinc ion binding"/>
    <property type="evidence" value="ECO:0007669"/>
    <property type="project" value="InterPro"/>
</dbReference>
<sequence>MLEDSGSSLADYIASDKQKALGDYTTNRFGELPYLFKVLAAEAPLSIQVHPNKHKSELGFQRENAQGIPLDAANRNYKDPNHKPELVYALTFYKAMNGFRPIEDIVSLFESIGIKALEPQVTALANNQTRDGLKRFFTEIMSLSGDIKQQTLQELYAAYQKPAKSVMVREALSYSQSFYKHYADDIGLFAPLMLNTIELAPGEAMFLHAETPHAYVEGTGLEIMASSDNVLRAGLTPKYIDVSELIDNVKFQSIKPEDIRLNPVNKSGRLSYPIPVDDFGFDIIQSNQEVQRQYLRSAEILFCVEGEVTVSSSDNQVVLKPGESVFISNDSAHYQYQGNGVLARAFN</sequence>
<dbReference type="InterPro" id="IPR049071">
    <property type="entry name" value="MPI_cupin_dom"/>
</dbReference>
<gene>
    <name evidence="14" type="ORF">JCM19235_6124</name>
</gene>
<evidence type="ECO:0000256" key="4">
    <source>
        <dbReference type="ARBA" id="ARBA00022723"/>
    </source>
</evidence>
<dbReference type="InterPro" id="IPR046457">
    <property type="entry name" value="PMI_typeI_cat"/>
</dbReference>
<dbReference type="PROSITE" id="PS00965">
    <property type="entry name" value="PMI_I_1"/>
    <property type="match status" value="1"/>
</dbReference>
<dbReference type="STRING" id="990268.JCM19235_6124"/>
<evidence type="ECO:0000259" key="12">
    <source>
        <dbReference type="Pfam" id="PF20512"/>
    </source>
</evidence>
<evidence type="ECO:0000313" key="14">
    <source>
        <dbReference type="EMBL" id="GAL17571.1"/>
    </source>
</evidence>
<feature type="binding site" evidence="10">
    <location>
        <position position="50"/>
    </location>
    <ligand>
        <name>Zn(2+)</name>
        <dbReference type="ChEBI" id="CHEBI:29105"/>
    </ligand>
</feature>
<organism evidence="14 15">
    <name type="scientific">Vibrio maritimus</name>
    <dbReference type="NCBI Taxonomy" id="990268"/>
    <lineage>
        <taxon>Bacteria</taxon>
        <taxon>Pseudomonadati</taxon>
        <taxon>Pseudomonadota</taxon>
        <taxon>Gammaproteobacteria</taxon>
        <taxon>Vibrionales</taxon>
        <taxon>Vibrionaceae</taxon>
        <taxon>Vibrio</taxon>
    </lineage>
</organism>
<name>A0A090RQN3_9VIBR</name>
<dbReference type="Proteomes" id="UP000029228">
    <property type="component" value="Unassembled WGS sequence"/>
</dbReference>
<evidence type="ECO:0000256" key="6">
    <source>
        <dbReference type="ARBA" id="ARBA00023235"/>
    </source>
</evidence>
<dbReference type="GO" id="GO:0005975">
    <property type="term" value="P:carbohydrate metabolic process"/>
    <property type="evidence" value="ECO:0007669"/>
    <property type="project" value="InterPro"/>
</dbReference>
<evidence type="ECO:0000256" key="8">
    <source>
        <dbReference type="ARBA" id="ARBA00030762"/>
    </source>
</evidence>
<dbReference type="InterPro" id="IPR001250">
    <property type="entry name" value="Man6P_Isoase-1"/>
</dbReference>
<dbReference type="GO" id="GO:0005829">
    <property type="term" value="C:cytosol"/>
    <property type="evidence" value="ECO:0007669"/>
    <property type="project" value="TreeGrafter"/>
</dbReference>
<dbReference type="Gene3D" id="2.60.120.10">
    <property type="entry name" value="Jelly Rolls"/>
    <property type="match status" value="2"/>
</dbReference>
<keyword evidence="4 10" id="KW-0479">Metal-binding</keyword>